<evidence type="ECO:0000313" key="1">
    <source>
        <dbReference type="EMBL" id="CAG7580922.1"/>
    </source>
</evidence>
<accession>A0A8D9CCD9</accession>
<organism evidence="1">
    <name type="scientific">uncultured marine phage</name>
    <dbReference type="NCBI Taxonomy" id="707152"/>
    <lineage>
        <taxon>Viruses</taxon>
        <taxon>environmental samples</taxon>
    </lineage>
</organism>
<name>A0A8D9CCD9_9VIRU</name>
<reference evidence="1" key="1">
    <citation type="submission" date="2021-06" db="EMBL/GenBank/DDBJ databases">
        <authorList>
            <person name="Gannon L."/>
            <person name="Redgwell R T."/>
            <person name="Michniewski S."/>
            <person name="Harrison D C."/>
            <person name="Millard A."/>
        </authorList>
    </citation>
    <scope>NUCLEOTIDE SEQUENCE</scope>
</reference>
<gene>
    <name evidence="1" type="ORF">SLAVMIC_00602</name>
</gene>
<sequence length="109" mass="12954">MDFVLNVGKKKGVNLTICSNKMREVLKNMDFHPVSKDVNREDLLKLLTKEESDKLICFHKWVYWKFGEATKSHRCCEKCYKKQKSNSVLYKTHSRWVKDDTVTKLNLKK</sequence>
<protein>
    <submittedName>
        <fullName evidence="1">Uncharacterized protein</fullName>
    </submittedName>
</protein>
<dbReference type="EMBL" id="OU342829">
    <property type="protein sequence ID" value="CAG7580922.1"/>
    <property type="molecule type" value="Genomic_DNA"/>
</dbReference>
<proteinExistence type="predicted"/>